<keyword evidence="1" id="KW-0175">Coiled coil</keyword>
<sequence>METLNTFGFTQQLVKHRTELRFLSDEIEMIKRFLKANFPKYFADEAEVNRAQLLYNRLASLKLVHQNIVRNHTQHYKNMANKSNAFLELESARITDEVKDLTKNLDRLKREMYVFFDNSAVQEANLENTEFQLD</sequence>
<name>A0A419S6S6_9SPHI</name>
<reference evidence="2 3" key="1">
    <citation type="submission" date="2016-07" db="EMBL/GenBank/DDBJ databases">
        <title>Genome of Pelobium manganitolerans.</title>
        <authorList>
            <person name="Wu S."/>
            <person name="Wang G."/>
        </authorList>
    </citation>
    <scope>NUCLEOTIDE SEQUENCE [LARGE SCALE GENOMIC DNA]</scope>
    <source>
        <strain evidence="2 3">YS-25</strain>
    </source>
</reference>
<proteinExistence type="predicted"/>
<dbReference type="EMBL" id="MBTA01000012">
    <property type="protein sequence ID" value="RKD17025.1"/>
    <property type="molecule type" value="Genomic_DNA"/>
</dbReference>
<organism evidence="2 3">
    <name type="scientific">Pelobium manganitolerans</name>
    <dbReference type="NCBI Taxonomy" id="1842495"/>
    <lineage>
        <taxon>Bacteria</taxon>
        <taxon>Pseudomonadati</taxon>
        <taxon>Bacteroidota</taxon>
        <taxon>Sphingobacteriia</taxon>
        <taxon>Sphingobacteriales</taxon>
        <taxon>Sphingobacteriaceae</taxon>
        <taxon>Pelobium</taxon>
    </lineage>
</organism>
<accession>A0A419S6S6</accession>
<dbReference type="AlphaFoldDB" id="A0A419S6S6"/>
<protein>
    <submittedName>
        <fullName evidence="2">Uncharacterized protein</fullName>
    </submittedName>
</protein>
<keyword evidence="3" id="KW-1185">Reference proteome</keyword>
<evidence type="ECO:0000313" key="2">
    <source>
        <dbReference type="EMBL" id="RKD17025.1"/>
    </source>
</evidence>
<dbReference type="Proteomes" id="UP000283433">
    <property type="component" value="Unassembled WGS sequence"/>
</dbReference>
<feature type="coiled-coil region" evidence="1">
    <location>
        <begin position="84"/>
        <end position="111"/>
    </location>
</feature>
<evidence type="ECO:0000256" key="1">
    <source>
        <dbReference type="SAM" id="Coils"/>
    </source>
</evidence>
<dbReference type="RefSeq" id="WP_120181216.1">
    <property type="nucleotide sequence ID" value="NZ_CBINCU010000002.1"/>
</dbReference>
<gene>
    <name evidence="2" type="ORF">BCY91_02415</name>
</gene>
<evidence type="ECO:0000313" key="3">
    <source>
        <dbReference type="Proteomes" id="UP000283433"/>
    </source>
</evidence>
<comment type="caution">
    <text evidence="2">The sequence shown here is derived from an EMBL/GenBank/DDBJ whole genome shotgun (WGS) entry which is preliminary data.</text>
</comment>